<name>A0A1H0B758_9BACI</name>
<dbReference type="NCBIfam" id="NF041000">
    <property type="entry name" value="ATPase_ComGA"/>
    <property type="match status" value="1"/>
</dbReference>
<dbReference type="STRING" id="745820.SAMN04488053_101780"/>
<keyword evidence="2" id="KW-0547">Nucleotide-binding</keyword>
<dbReference type="EMBL" id="FNIL01000001">
    <property type="protein sequence ID" value="SDN41441.1"/>
    <property type="molecule type" value="Genomic_DNA"/>
</dbReference>
<dbReference type="AlphaFoldDB" id="A0A1H0B758"/>
<dbReference type="InterPro" id="IPR003593">
    <property type="entry name" value="AAA+_ATPase"/>
</dbReference>
<dbReference type="GO" id="GO:0005886">
    <property type="term" value="C:plasma membrane"/>
    <property type="evidence" value="ECO:0007669"/>
    <property type="project" value="TreeGrafter"/>
</dbReference>
<dbReference type="GO" id="GO:0005524">
    <property type="term" value="F:ATP binding"/>
    <property type="evidence" value="ECO:0007669"/>
    <property type="project" value="UniProtKB-KW"/>
</dbReference>
<keyword evidence="3" id="KW-0067">ATP-binding</keyword>
<dbReference type="InterPro" id="IPR001482">
    <property type="entry name" value="T2SS/T4SS_dom"/>
</dbReference>
<dbReference type="OrthoDB" id="9808272at2"/>
<reference evidence="6" key="1">
    <citation type="submission" date="2016-10" db="EMBL/GenBank/DDBJ databases">
        <authorList>
            <person name="Varghese N."/>
            <person name="Submissions S."/>
        </authorList>
    </citation>
    <scope>NUCLEOTIDE SEQUENCE [LARGE SCALE GENOMIC DNA]</scope>
    <source>
        <strain evidence="6">CGMCC 1.10369</strain>
    </source>
</reference>
<dbReference type="PANTHER" id="PTHR30258">
    <property type="entry name" value="TYPE II SECRETION SYSTEM PROTEIN GSPE-RELATED"/>
    <property type="match status" value="1"/>
</dbReference>
<evidence type="ECO:0000259" key="4">
    <source>
        <dbReference type="PROSITE" id="PS00662"/>
    </source>
</evidence>
<dbReference type="SMART" id="SM00382">
    <property type="entry name" value="AAA"/>
    <property type="match status" value="1"/>
</dbReference>
<dbReference type="InterPro" id="IPR027417">
    <property type="entry name" value="P-loop_NTPase"/>
</dbReference>
<proteinExistence type="inferred from homology"/>
<evidence type="ECO:0000313" key="6">
    <source>
        <dbReference type="Proteomes" id="UP000198778"/>
    </source>
</evidence>
<evidence type="ECO:0000256" key="2">
    <source>
        <dbReference type="ARBA" id="ARBA00022741"/>
    </source>
</evidence>
<dbReference type="RefSeq" id="WP_090840735.1">
    <property type="nucleotide sequence ID" value="NZ_FNIL01000001.1"/>
</dbReference>
<dbReference type="Gene3D" id="3.40.50.300">
    <property type="entry name" value="P-loop containing nucleotide triphosphate hydrolases"/>
    <property type="match status" value="1"/>
</dbReference>
<keyword evidence="6" id="KW-1185">Reference proteome</keyword>
<gene>
    <name evidence="5" type="ORF">SAMN04488053_101780</name>
</gene>
<dbReference type="Pfam" id="PF00437">
    <property type="entry name" value="T2SSE"/>
    <property type="match status" value="1"/>
</dbReference>
<dbReference type="InterPro" id="IPR047667">
    <property type="entry name" value="ATPase_ComGA"/>
</dbReference>
<evidence type="ECO:0000256" key="1">
    <source>
        <dbReference type="ARBA" id="ARBA00006611"/>
    </source>
</evidence>
<dbReference type="GO" id="GO:0016887">
    <property type="term" value="F:ATP hydrolysis activity"/>
    <property type="evidence" value="ECO:0007669"/>
    <property type="project" value="TreeGrafter"/>
</dbReference>
<dbReference type="PANTHER" id="PTHR30258:SF2">
    <property type="entry name" value="COMG OPERON PROTEIN 1"/>
    <property type="match status" value="1"/>
</dbReference>
<evidence type="ECO:0000313" key="5">
    <source>
        <dbReference type="EMBL" id="SDN41441.1"/>
    </source>
</evidence>
<dbReference type="PROSITE" id="PS00662">
    <property type="entry name" value="T2SP_E"/>
    <property type="match status" value="1"/>
</dbReference>
<dbReference type="Gene3D" id="3.30.450.90">
    <property type="match status" value="1"/>
</dbReference>
<feature type="domain" description="Bacterial type II secretion system protein E" evidence="4">
    <location>
        <begin position="203"/>
        <end position="217"/>
    </location>
</feature>
<dbReference type="Proteomes" id="UP000198778">
    <property type="component" value="Unassembled WGS sequence"/>
</dbReference>
<dbReference type="SUPFAM" id="SSF52540">
    <property type="entry name" value="P-loop containing nucleoside triphosphate hydrolases"/>
    <property type="match status" value="1"/>
</dbReference>
<organism evidence="5 6">
    <name type="scientific">Alkalicoccus daliensis</name>
    <dbReference type="NCBI Taxonomy" id="745820"/>
    <lineage>
        <taxon>Bacteria</taxon>
        <taxon>Bacillati</taxon>
        <taxon>Bacillota</taxon>
        <taxon>Bacilli</taxon>
        <taxon>Bacillales</taxon>
        <taxon>Bacillaceae</taxon>
        <taxon>Alkalicoccus</taxon>
    </lineage>
</organism>
<sequence length="355" mass="40204">MEAAWKLKQLVREAALLRASDVHLIPEERGVIVRYRLDGQLIDVEVLTHQLGRKLISHMKFIAGMDIGERRRPQNKRIELQVDDITIFIRLSTFPSALIETLVLRIFPYSKSDNLLELALFPSQVEYLQKLIHSPHGLILICGPTGAGKTTTLYSLLKDRMQHTKENIMTLEDPVERRETGLLQMEINEKAGVTYAAGLRSLLRHDPDLIVIGEIRDEETAEIAVKAAMSGHLVISSLHSSSTSGAVRRMLDLGVDAADLQEVLHGVVAQRLIDLKCSFCTGKCSIHCKKRRNTRRKALYEILMEEELQQVFHYLDTPHASAYPVNNLRKQLRRGIALGFISEKEWMRLGKGAYV</sequence>
<dbReference type="CDD" id="cd01129">
    <property type="entry name" value="PulE-GspE-like"/>
    <property type="match status" value="1"/>
</dbReference>
<comment type="similarity">
    <text evidence="1">Belongs to the GSP E family.</text>
</comment>
<accession>A0A1H0B758</accession>
<evidence type="ECO:0000256" key="3">
    <source>
        <dbReference type="ARBA" id="ARBA00022840"/>
    </source>
</evidence>
<protein>
    <submittedName>
        <fullName evidence="5">Competence-related pilin export protein ComGA</fullName>
    </submittedName>
</protein>